<dbReference type="SUPFAM" id="SSF48065">
    <property type="entry name" value="DBL homology domain (DH-domain)"/>
    <property type="match status" value="1"/>
</dbReference>
<gene>
    <name evidence="15" type="primary">ARHGEF28</name>
</gene>
<evidence type="ECO:0000256" key="8">
    <source>
        <dbReference type="ARBA" id="ARBA00023054"/>
    </source>
</evidence>
<keyword evidence="8 9" id="KW-0175">Coiled coil</keyword>
<dbReference type="SUPFAM" id="SSF57889">
    <property type="entry name" value="Cysteine-rich domain"/>
    <property type="match status" value="1"/>
</dbReference>
<dbReference type="InterPro" id="IPR046349">
    <property type="entry name" value="C1-like_sf"/>
</dbReference>
<dbReference type="InterPro" id="IPR001849">
    <property type="entry name" value="PH_domain"/>
</dbReference>
<keyword evidence="4" id="KW-0344">Guanine-nucleotide releasing factor</keyword>
<dbReference type="Proteomes" id="UP000189705">
    <property type="component" value="Unplaced"/>
</dbReference>
<feature type="region of interest" description="Disordered" evidence="10">
    <location>
        <begin position="686"/>
        <end position="714"/>
    </location>
</feature>
<dbReference type="PROSITE" id="PS50081">
    <property type="entry name" value="ZF_DAG_PE_2"/>
    <property type="match status" value="1"/>
</dbReference>
<dbReference type="CTD" id="64283"/>
<dbReference type="PANTHER" id="PTHR13944:SF22">
    <property type="entry name" value="RHO GUANINE NUCLEOTIDE EXCHANGE FACTOR 28"/>
    <property type="match status" value="1"/>
</dbReference>
<dbReference type="InterPro" id="IPR051632">
    <property type="entry name" value="Rho_GEF"/>
</dbReference>
<evidence type="ECO:0000256" key="9">
    <source>
        <dbReference type="SAM" id="Coils"/>
    </source>
</evidence>
<feature type="domain" description="Phorbol-ester/DAG-type" evidence="13">
    <location>
        <begin position="581"/>
        <end position="628"/>
    </location>
</feature>
<name>A0A3Q0GNR7_ALLSI</name>
<feature type="domain" description="PH" evidence="11">
    <location>
        <begin position="1014"/>
        <end position="1116"/>
    </location>
</feature>
<dbReference type="SUPFAM" id="SSF48403">
    <property type="entry name" value="Ankyrin repeat"/>
    <property type="match status" value="1"/>
</dbReference>
<dbReference type="InterPro" id="IPR002219">
    <property type="entry name" value="PKC_DAG/PE"/>
</dbReference>
<reference evidence="15" key="1">
    <citation type="submission" date="2025-08" db="UniProtKB">
        <authorList>
            <consortium name="RefSeq"/>
        </authorList>
    </citation>
    <scope>IDENTIFICATION</scope>
</reference>
<dbReference type="SMART" id="SM00325">
    <property type="entry name" value="RhoGEF"/>
    <property type="match status" value="1"/>
</dbReference>
<accession>A0A3Q0GNR7</accession>
<dbReference type="RefSeq" id="XP_025061434.1">
    <property type="nucleotide sequence ID" value="XM_025205649.1"/>
</dbReference>
<evidence type="ECO:0000313" key="15">
    <source>
        <dbReference type="RefSeq" id="XP_025061434.1"/>
    </source>
</evidence>
<evidence type="ECO:0000256" key="7">
    <source>
        <dbReference type="ARBA" id="ARBA00022833"/>
    </source>
</evidence>
<dbReference type="SMART" id="SM00233">
    <property type="entry name" value="PH"/>
    <property type="match status" value="1"/>
</dbReference>
<dbReference type="Pfam" id="PF17838">
    <property type="entry name" value="PH_16"/>
    <property type="match status" value="1"/>
</dbReference>
<protein>
    <submittedName>
        <fullName evidence="15">Rho guanine nucleotide exchange factor 28 isoform X4</fullName>
    </submittedName>
</protein>
<evidence type="ECO:0000256" key="5">
    <source>
        <dbReference type="ARBA" id="ARBA00022723"/>
    </source>
</evidence>
<dbReference type="SUPFAM" id="SSF50729">
    <property type="entry name" value="PH domain-like"/>
    <property type="match status" value="1"/>
</dbReference>
<keyword evidence="3" id="KW-0597">Phosphoprotein</keyword>
<evidence type="ECO:0000256" key="10">
    <source>
        <dbReference type="SAM" id="MobiDB-lite"/>
    </source>
</evidence>
<dbReference type="GO" id="GO:0005085">
    <property type="term" value="F:guanyl-nucleotide exchange factor activity"/>
    <property type="evidence" value="ECO:0007669"/>
    <property type="project" value="UniProtKB-KW"/>
</dbReference>
<feature type="compositionally biased region" description="Polar residues" evidence="10">
    <location>
        <begin position="686"/>
        <end position="704"/>
    </location>
</feature>
<dbReference type="InterPro" id="IPR036770">
    <property type="entry name" value="Ankyrin_rpt-contain_sf"/>
</dbReference>
<keyword evidence="2" id="KW-0963">Cytoplasm</keyword>
<evidence type="ECO:0000259" key="13">
    <source>
        <dbReference type="PROSITE" id="PS50081"/>
    </source>
</evidence>
<sequence>MELSCTEVPLYGQMTVYANFDKDIYLPEDAEFYLVYNGSTQRHIMFAERLSNNVLQSMIPEPNHKETLLHLSVRLGLVKLSQFLLAQPSGTLALTLTGEDGATPLDLALQDGHARLVETFTNFQGSHSFDISRAEISECAFLRFVHSSGTLTLTFKHTAEHLLESDIKLFRKYFWDRTFLYKSLNSKQIGTVEASHMPCNTTGSAEDPVNLTSDESSSEDVKPFSDSVVPSRGNEDQDLLGIGQRHITHDVLKRSTVPPFFAAARLSAMLNGSDEVYANCMVVDQAEDLDINYITVDSFTSETNTGPTNSAHMSQNPLCTSLNESNQYIYAENEDNQLTQGPGPVISSSNLCTTGSYMPLKSHGFNKERGQLYADVKKRSSSLDDLEVDSRGEVISERAHIHSPSVNSSITLANSRDELDSSETSTDLDFHVNRMESLSSSKNLHPKESLLSGIRSRSYSCSSPKVFLGKSRFARDFTVCDSNEDGVVMNSGRSFLQALSLSKSVSLLHPCKQRAYSLPEQSREKRMQEEEWDKYIMPTKSESEKYKVSRTFSFLMNRMTSTRNKCKTKNKDAKDKEKLNRHHFINGNFPGVIPCTVCDKAVLGKESLQCSNCNVIVHKNCKDSATVCAKKVQERYLVKNRPQTVVTNPSFRDIPQPVLSSIHPSSSMPIGLCATKKEVLQQSHSLSKSVPSTSFERRSLPSSEQDADTCRSRSQSEEMLQAIGTLPSMESFVIEDDVDATLWTDLSTDTQEFEAESWSLVVDPAFCSKQEKNVIKRQDVIFELMQTEVHHIHTLFIMSEIFRKGMKEELQLDHSTVDKIFPCLDELLEIHRQFFCRMKERRQESCAEENERNFIINRIGDLLVEQFSEENANKMKKIYGEFCSHQKEAVNLFKELQQNKKFQNFIKLRNSNLLARRRGIPECILLVTQRITKYPVLVERILQYSREATEEHKDLCKALCLIKDMIAAVDLKVSEYERKQKWIEILSKIENKTYTKLKNGHVFRKQDLIKEERTLLHEGMVYWKTATGRFKDILALLLTDVLLFLQEKDQKYILAAVDQKPSVISLQKLIVREVANEERGMFLISASCAGPEMYEIHTNSKEERNNWMRKIQDAVESCPEEEGKSSEPDEDRRIAEAKVAKIQKCQESLNNQDQQICNYLEDKLHIYAELGDMCGFEDVHVEPHLLIKPDSGETPQSAMLLAAALREVESLHVAVASSQLNETNMSPEESAGDCSLKHTLGTNDIFGSSTSFTEIQGDEDCSDVNPNFEHIVNEETDVGMGEKTECTIFPRSTQTEIVQAIQNLTRLLYSIQAALTIQDSHIVIHKILLQEHERISCGHSSRVNLLLEQEKHRNLEKQKEELVNIHKLQHQFRQEQQRWYRECDQRQREQEMRESWLQEREEECLCQEELLQRTRGELDLQLQEYQQNLERLREGQRMVEMERDRVKMQQKILWHWKHSCQSGLPVVVSSSGNQQIVVHNQSDSLCGENTFIINEALVRMSLKSLNRSNPSVVYQDGVYGINISNSDITRTNENQVNLKMDISCQSAVTNELWKSTSSYQQIPSSCKINKDAFNNDLNAAESQYPTPYSANRGTVQPQQLADAFLLSPRPDRVQDAENGDRVEENIVYL</sequence>
<dbReference type="Gene3D" id="1.20.900.10">
    <property type="entry name" value="Dbl homology (DH) domain"/>
    <property type="match status" value="1"/>
</dbReference>
<feature type="region of interest" description="Disordered" evidence="10">
    <location>
        <begin position="198"/>
        <end position="232"/>
    </location>
</feature>
<feature type="compositionally biased region" description="Polar residues" evidence="10">
    <location>
        <begin position="198"/>
        <end position="215"/>
    </location>
</feature>
<evidence type="ECO:0000256" key="2">
    <source>
        <dbReference type="ARBA" id="ARBA00022490"/>
    </source>
</evidence>
<dbReference type="Pfam" id="PF00130">
    <property type="entry name" value="C1_1"/>
    <property type="match status" value="1"/>
</dbReference>
<dbReference type="Gene3D" id="2.30.29.30">
    <property type="entry name" value="Pleckstrin-homology domain (PH domain)/Phosphotyrosine-binding domain (PTB)"/>
    <property type="match status" value="1"/>
</dbReference>
<dbReference type="PANTHER" id="PTHR13944">
    <property type="entry name" value="AGAP007712-PA"/>
    <property type="match status" value="1"/>
</dbReference>
<dbReference type="PROSITE" id="PS00479">
    <property type="entry name" value="ZF_DAG_PE_1"/>
    <property type="match status" value="1"/>
</dbReference>
<organism evidence="14 15">
    <name type="scientific">Alligator sinensis</name>
    <name type="common">Chinese alligator</name>
    <dbReference type="NCBI Taxonomy" id="38654"/>
    <lineage>
        <taxon>Eukaryota</taxon>
        <taxon>Metazoa</taxon>
        <taxon>Chordata</taxon>
        <taxon>Craniata</taxon>
        <taxon>Vertebrata</taxon>
        <taxon>Euteleostomi</taxon>
        <taxon>Archelosauria</taxon>
        <taxon>Archosauria</taxon>
        <taxon>Crocodylia</taxon>
        <taxon>Alligatoridae</taxon>
        <taxon>Alligatorinae</taxon>
        <taxon>Alligator</taxon>
    </lineage>
</organism>
<dbReference type="InterPro" id="IPR041020">
    <property type="entry name" value="PH_16"/>
</dbReference>
<dbReference type="Pfam" id="PF00621">
    <property type="entry name" value="RhoGEF"/>
    <property type="match status" value="1"/>
</dbReference>
<dbReference type="PROSITE" id="PS50003">
    <property type="entry name" value="PH_DOMAIN"/>
    <property type="match status" value="1"/>
</dbReference>
<dbReference type="FunFam" id="2.30.29.30:FF:000021">
    <property type="entry name" value="Rho guanine nucleotide exchange factor 2"/>
    <property type="match status" value="1"/>
</dbReference>
<evidence type="ECO:0000256" key="3">
    <source>
        <dbReference type="ARBA" id="ARBA00022553"/>
    </source>
</evidence>
<evidence type="ECO:0000256" key="1">
    <source>
        <dbReference type="ARBA" id="ARBA00004496"/>
    </source>
</evidence>
<dbReference type="GO" id="GO:0005737">
    <property type="term" value="C:cytoplasm"/>
    <property type="evidence" value="ECO:0007669"/>
    <property type="project" value="UniProtKB-SubCell"/>
</dbReference>
<feature type="coiled-coil region" evidence="9">
    <location>
        <begin position="1408"/>
        <end position="1442"/>
    </location>
</feature>
<dbReference type="InterPro" id="IPR000219">
    <property type="entry name" value="DH_dom"/>
</dbReference>
<keyword evidence="7" id="KW-0862">Zinc</keyword>
<proteinExistence type="predicted"/>
<dbReference type="GO" id="GO:0008270">
    <property type="term" value="F:zinc ion binding"/>
    <property type="evidence" value="ECO:0007669"/>
    <property type="project" value="UniProtKB-KW"/>
</dbReference>
<feature type="domain" description="DH" evidence="12">
    <location>
        <begin position="776"/>
        <end position="972"/>
    </location>
</feature>
<evidence type="ECO:0000259" key="11">
    <source>
        <dbReference type="PROSITE" id="PS50003"/>
    </source>
</evidence>
<keyword evidence="6" id="KW-0863">Zinc-finger</keyword>
<dbReference type="FunFam" id="1.20.900.10:FF:000004">
    <property type="entry name" value="Rho guanine nucleotide exchange factor 2"/>
    <property type="match status" value="1"/>
</dbReference>
<dbReference type="SMART" id="SM00109">
    <property type="entry name" value="C1"/>
    <property type="match status" value="1"/>
</dbReference>
<dbReference type="Gene3D" id="3.30.60.20">
    <property type="match status" value="1"/>
</dbReference>
<dbReference type="InterPro" id="IPR035899">
    <property type="entry name" value="DBL_dom_sf"/>
</dbReference>
<dbReference type="CDD" id="cd00160">
    <property type="entry name" value="RhoGEF"/>
    <property type="match status" value="1"/>
</dbReference>
<evidence type="ECO:0000256" key="6">
    <source>
        <dbReference type="ARBA" id="ARBA00022771"/>
    </source>
</evidence>
<dbReference type="GO" id="GO:0035023">
    <property type="term" value="P:regulation of Rho protein signal transduction"/>
    <property type="evidence" value="ECO:0007669"/>
    <property type="project" value="TreeGrafter"/>
</dbReference>
<dbReference type="PROSITE" id="PS50010">
    <property type="entry name" value="DH_2"/>
    <property type="match status" value="1"/>
</dbReference>
<evidence type="ECO:0000256" key="4">
    <source>
        <dbReference type="ARBA" id="ARBA00022658"/>
    </source>
</evidence>
<keyword evidence="14" id="KW-1185">Reference proteome</keyword>
<dbReference type="InterPro" id="IPR011993">
    <property type="entry name" value="PH-like_dom_sf"/>
</dbReference>
<dbReference type="GeneID" id="102372469"/>
<keyword evidence="5" id="KW-0479">Metal-binding</keyword>
<comment type="subcellular location">
    <subcellularLocation>
        <location evidence="1">Cytoplasm</location>
    </subcellularLocation>
</comment>
<evidence type="ECO:0000259" key="12">
    <source>
        <dbReference type="PROSITE" id="PS50010"/>
    </source>
</evidence>
<evidence type="ECO:0000313" key="14">
    <source>
        <dbReference type="Proteomes" id="UP000189705"/>
    </source>
</evidence>